<comment type="caution">
    <text evidence="1">The sequence shown here is derived from an EMBL/GenBank/DDBJ whole genome shotgun (WGS) entry which is preliminary data.</text>
</comment>
<protein>
    <submittedName>
        <fullName evidence="1">Uncharacterized protein</fullName>
    </submittedName>
</protein>
<name>A0A7C3A886_9BACT</name>
<evidence type="ECO:0000313" key="1">
    <source>
        <dbReference type="EMBL" id="HEX70138.1"/>
    </source>
</evidence>
<organism evidence="1">
    <name type="scientific">Thermorudis sp</name>
    <dbReference type="NCBI Taxonomy" id="1969470"/>
    <lineage>
        <taxon>Bacteria</taxon>
        <taxon>Pseudomonadati</taxon>
        <taxon>Thermomicrobiota</taxon>
        <taxon>Thermomicrobia</taxon>
        <taxon>Thermomicrobia incertae sedis</taxon>
        <taxon>Thermorudis</taxon>
    </lineage>
</organism>
<proteinExistence type="predicted"/>
<dbReference type="EMBL" id="DSID01000213">
    <property type="protein sequence ID" value="HEX70138.1"/>
    <property type="molecule type" value="Genomic_DNA"/>
</dbReference>
<dbReference type="AlphaFoldDB" id="A0A7C3A886"/>
<accession>A0A7C3A886</accession>
<gene>
    <name evidence="1" type="ORF">ENP13_02705</name>
</gene>
<sequence length="71" mass="8030">MEEEQIILRRELLGENDLITCALCHRVVSRSGARQVPGAEVGSPDAEYLWICSACYRQLRAEEPVEPELTE</sequence>
<reference evidence="1" key="1">
    <citation type="journal article" date="2020" name="mSystems">
        <title>Genome- and Community-Level Interaction Insights into Carbon Utilization and Element Cycling Functions of Hydrothermarchaeota in Hydrothermal Sediment.</title>
        <authorList>
            <person name="Zhou Z."/>
            <person name="Liu Y."/>
            <person name="Xu W."/>
            <person name="Pan J."/>
            <person name="Luo Z.H."/>
            <person name="Li M."/>
        </authorList>
    </citation>
    <scope>NUCLEOTIDE SEQUENCE [LARGE SCALE GENOMIC DNA]</scope>
    <source>
        <strain evidence="1">SpSt-192</strain>
    </source>
</reference>